<evidence type="ECO:0000313" key="2">
    <source>
        <dbReference type="Proteomes" id="UP000887013"/>
    </source>
</evidence>
<dbReference type="EMBL" id="BMAW01068380">
    <property type="protein sequence ID" value="GFT64133.1"/>
    <property type="molecule type" value="Genomic_DNA"/>
</dbReference>
<protein>
    <submittedName>
        <fullName evidence="1">Uncharacterized protein</fullName>
    </submittedName>
</protein>
<accession>A0A8X6PCZ4</accession>
<dbReference type="Proteomes" id="UP000887013">
    <property type="component" value="Unassembled WGS sequence"/>
</dbReference>
<proteinExistence type="predicted"/>
<sequence>VDSLSKTLISLQNSMKKIGYSATKFIHIHSTHLKELDGALVMNPSVPSIENKENGARFLTSKQDSSMVSI</sequence>
<keyword evidence="2" id="KW-1185">Reference proteome</keyword>
<dbReference type="AlphaFoldDB" id="A0A8X6PCZ4"/>
<comment type="caution">
    <text evidence="1">The sequence shown here is derived from an EMBL/GenBank/DDBJ whole genome shotgun (WGS) entry which is preliminary data.</text>
</comment>
<name>A0A8X6PCZ4_NEPPI</name>
<organism evidence="1 2">
    <name type="scientific">Nephila pilipes</name>
    <name type="common">Giant wood spider</name>
    <name type="synonym">Nephila maculata</name>
    <dbReference type="NCBI Taxonomy" id="299642"/>
    <lineage>
        <taxon>Eukaryota</taxon>
        <taxon>Metazoa</taxon>
        <taxon>Ecdysozoa</taxon>
        <taxon>Arthropoda</taxon>
        <taxon>Chelicerata</taxon>
        <taxon>Arachnida</taxon>
        <taxon>Araneae</taxon>
        <taxon>Araneomorphae</taxon>
        <taxon>Entelegynae</taxon>
        <taxon>Araneoidea</taxon>
        <taxon>Nephilidae</taxon>
        <taxon>Nephila</taxon>
    </lineage>
</organism>
<evidence type="ECO:0000313" key="1">
    <source>
        <dbReference type="EMBL" id="GFT64133.1"/>
    </source>
</evidence>
<feature type="non-terminal residue" evidence="1">
    <location>
        <position position="1"/>
    </location>
</feature>
<gene>
    <name evidence="1" type="ORF">NPIL_370351</name>
</gene>
<reference evidence="1" key="1">
    <citation type="submission" date="2020-08" db="EMBL/GenBank/DDBJ databases">
        <title>Multicomponent nature underlies the extraordinary mechanical properties of spider dragline silk.</title>
        <authorList>
            <person name="Kono N."/>
            <person name="Nakamura H."/>
            <person name="Mori M."/>
            <person name="Yoshida Y."/>
            <person name="Ohtoshi R."/>
            <person name="Malay A.D."/>
            <person name="Moran D.A.P."/>
            <person name="Tomita M."/>
            <person name="Numata K."/>
            <person name="Arakawa K."/>
        </authorList>
    </citation>
    <scope>NUCLEOTIDE SEQUENCE</scope>
</reference>